<reference evidence="6 7" key="1">
    <citation type="submission" date="2019-02" db="EMBL/GenBank/DDBJ databases">
        <title>Deep-cultivation of Planctomycetes and their phenomic and genomic characterization uncovers novel biology.</title>
        <authorList>
            <person name="Wiegand S."/>
            <person name="Jogler M."/>
            <person name="Boedeker C."/>
            <person name="Pinto D."/>
            <person name="Vollmers J."/>
            <person name="Rivas-Marin E."/>
            <person name="Kohn T."/>
            <person name="Peeters S.H."/>
            <person name="Heuer A."/>
            <person name="Rast P."/>
            <person name="Oberbeckmann S."/>
            <person name="Bunk B."/>
            <person name="Jeske O."/>
            <person name="Meyerdierks A."/>
            <person name="Storesund J.E."/>
            <person name="Kallscheuer N."/>
            <person name="Luecker S."/>
            <person name="Lage O.M."/>
            <person name="Pohl T."/>
            <person name="Merkel B.J."/>
            <person name="Hornburger P."/>
            <person name="Mueller R.-W."/>
            <person name="Bruemmer F."/>
            <person name="Labrenz M."/>
            <person name="Spormann A.M."/>
            <person name="Op den Camp H."/>
            <person name="Overmann J."/>
            <person name="Amann R."/>
            <person name="Jetten M.S.M."/>
            <person name="Mascher T."/>
            <person name="Medema M.H."/>
            <person name="Devos D.P."/>
            <person name="Kaster A.-K."/>
            <person name="Ovreas L."/>
            <person name="Rohde M."/>
            <person name="Galperin M.Y."/>
            <person name="Jogler C."/>
        </authorList>
    </citation>
    <scope>NUCLEOTIDE SEQUENCE [LARGE SCALE GENOMIC DNA]</scope>
    <source>
        <strain evidence="6 7">SV_7m_r</strain>
    </source>
</reference>
<feature type="repeat" description="WD" evidence="3">
    <location>
        <begin position="271"/>
        <end position="312"/>
    </location>
</feature>
<dbReference type="OrthoDB" id="226265at2"/>
<dbReference type="Pfam" id="PF00400">
    <property type="entry name" value="WD40"/>
    <property type="match status" value="4"/>
</dbReference>
<evidence type="ECO:0000256" key="1">
    <source>
        <dbReference type="ARBA" id="ARBA00022574"/>
    </source>
</evidence>
<dbReference type="AlphaFoldDB" id="A0A517ST71"/>
<dbReference type="PROSITE" id="PS50082">
    <property type="entry name" value="WD_REPEATS_2"/>
    <property type="match status" value="2"/>
</dbReference>
<dbReference type="PROSITE" id="PS50294">
    <property type="entry name" value="WD_REPEATS_REGION"/>
    <property type="match status" value="2"/>
</dbReference>
<organism evidence="6 7">
    <name type="scientific">Stieleria bergensis</name>
    <dbReference type="NCBI Taxonomy" id="2528025"/>
    <lineage>
        <taxon>Bacteria</taxon>
        <taxon>Pseudomonadati</taxon>
        <taxon>Planctomycetota</taxon>
        <taxon>Planctomycetia</taxon>
        <taxon>Pirellulales</taxon>
        <taxon>Pirellulaceae</taxon>
        <taxon>Stieleria</taxon>
    </lineage>
</organism>
<dbReference type="InterPro" id="IPR011429">
    <property type="entry name" value="Cyt_c_Planctomycete-type"/>
</dbReference>
<dbReference type="CDD" id="cd00200">
    <property type="entry name" value="WD40"/>
    <property type="match status" value="1"/>
</dbReference>
<dbReference type="InterPro" id="IPR036322">
    <property type="entry name" value="WD40_repeat_dom_sf"/>
</dbReference>
<dbReference type="SMART" id="SM00320">
    <property type="entry name" value="WD40"/>
    <property type="match status" value="5"/>
</dbReference>
<keyword evidence="2" id="KW-0677">Repeat</keyword>
<dbReference type="InterPro" id="IPR015943">
    <property type="entry name" value="WD40/YVTN_repeat-like_dom_sf"/>
</dbReference>
<proteinExistence type="predicted"/>
<evidence type="ECO:0000256" key="3">
    <source>
        <dbReference type="PROSITE-ProRule" id="PRU00221"/>
    </source>
</evidence>
<dbReference type="SUPFAM" id="SSF50978">
    <property type="entry name" value="WD40 repeat-like"/>
    <property type="match status" value="1"/>
</dbReference>
<dbReference type="Pfam" id="PF07635">
    <property type="entry name" value="PSCyt1"/>
    <property type="match status" value="1"/>
</dbReference>
<evidence type="ECO:0000256" key="2">
    <source>
        <dbReference type="ARBA" id="ARBA00022737"/>
    </source>
</evidence>
<dbReference type="InterPro" id="IPR001680">
    <property type="entry name" value="WD40_rpt"/>
</dbReference>
<evidence type="ECO:0000313" key="6">
    <source>
        <dbReference type="EMBL" id="QDT59326.1"/>
    </source>
</evidence>
<keyword evidence="4" id="KW-0732">Signal</keyword>
<dbReference type="PANTHER" id="PTHR19848:SF8">
    <property type="entry name" value="F-BOX AND WD REPEAT DOMAIN CONTAINING 7"/>
    <property type="match status" value="1"/>
</dbReference>
<dbReference type="EMBL" id="CP036272">
    <property type="protein sequence ID" value="QDT59326.1"/>
    <property type="molecule type" value="Genomic_DNA"/>
</dbReference>
<accession>A0A517ST71</accession>
<name>A0A517ST71_9BACT</name>
<sequence length="448" mass="49761" precursor="true">MISQMPPLVRRCAGLTLACLLLIHPAWQPCVCGDDVVSFRNDIAPVLIAKCQPCHGPKKSSGDYRVDSFERAMVVGADEIVDRIESEDDDFRMPPDGDSLPKQQRELFARWLDQEATYDDLNPKASLISIVPGIQHPAAPGHYLRSIPVTALAFSKSHTELYVSGYRELLVWNIPERTLTKRIPNLPPRIRCIDMHPSRPLLAVAGGIPGRLGEVRIIDQNTSQVLRVLHRSDDMCFSARFSPDGRKLATAGADGTVQVFETDSWIRTHRFANHSDWVQQITWNQASTRLASASRDHTAKVFDLESNKRLTSYTGHDGNVYSVCFAPKGDDVFSGGSDGKLMRWRVEDGKTVREFARQQEAVYQIGLLPQTQRVAIASGDPYLLSIIAHNAGEPKRFSPGDTEGQAANLSAAVSFDERLIAAGDRHGTVRVWTTENHQLMAEFAARPE</sequence>
<feature type="signal peptide" evidence="4">
    <location>
        <begin position="1"/>
        <end position="28"/>
    </location>
</feature>
<feature type="chain" id="PRO_5022213569" evidence="4">
    <location>
        <begin position="29"/>
        <end position="448"/>
    </location>
</feature>
<dbReference type="PANTHER" id="PTHR19848">
    <property type="entry name" value="WD40 REPEAT PROTEIN"/>
    <property type="match status" value="1"/>
</dbReference>
<feature type="repeat" description="WD" evidence="3">
    <location>
        <begin position="313"/>
        <end position="354"/>
    </location>
</feature>
<gene>
    <name evidence="6" type="ORF">SV7mr_18330</name>
</gene>
<feature type="domain" description="Cytochrome C Planctomycete-type" evidence="5">
    <location>
        <begin position="51"/>
        <end position="97"/>
    </location>
</feature>
<evidence type="ECO:0000313" key="7">
    <source>
        <dbReference type="Proteomes" id="UP000315003"/>
    </source>
</evidence>
<protein>
    <submittedName>
        <fullName evidence="6">WD domain, G-beta repeat</fullName>
    </submittedName>
</protein>
<keyword evidence="1 3" id="KW-0853">WD repeat</keyword>
<evidence type="ECO:0000259" key="5">
    <source>
        <dbReference type="Pfam" id="PF07635"/>
    </source>
</evidence>
<keyword evidence="7" id="KW-1185">Reference proteome</keyword>
<dbReference type="Gene3D" id="2.130.10.10">
    <property type="entry name" value="YVTN repeat-like/Quinoprotein amine dehydrogenase"/>
    <property type="match status" value="2"/>
</dbReference>
<dbReference type="Proteomes" id="UP000315003">
    <property type="component" value="Chromosome"/>
</dbReference>
<evidence type="ECO:0000256" key="4">
    <source>
        <dbReference type="SAM" id="SignalP"/>
    </source>
</evidence>